<dbReference type="InterPro" id="IPR007371">
    <property type="entry name" value="TPK_catalytic"/>
</dbReference>
<evidence type="ECO:0000313" key="8">
    <source>
        <dbReference type="Proteomes" id="UP000067476"/>
    </source>
</evidence>
<feature type="domain" description="Thiamin pyrophosphokinase catalytic" evidence="5">
    <location>
        <begin position="23"/>
        <end position="122"/>
    </location>
</feature>
<evidence type="ECO:0000259" key="5">
    <source>
        <dbReference type="Pfam" id="PF04263"/>
    </source>
</evidence>
<reference evidence="7 8" key="1">
    <citation type="journal article" date="2015" name="Genome Announc.">
        <title>Complete Genome Sequence of Spiroplasma litorale TN-1T (DSM 21781), a Bacterium Isolated from a Green-Eyed Horsefly (Tabanus nigrovittatus).</title>
        <authorList>
            <person name="Lo W.S."/>
            <person name="Lai Y.C."/>
            <person name="Lien Y.W."/>
            <person name="Wang T.H."/>
            <person name="Kuo C.H."/>
        </authorList>
    </citation>
    <scope>NUCLEOTIDE SEQUENCE [LARGE SCALE GENOMIC DNA]</scope>
    <source>
        <strain evidence="7 8">TN-1</strain>
    </source>
</reference>
<evidence type="ECO:0000256" key="1">
    <source>
        <dbReference type="ARBA" id="ARBA00022679"/>
    </source>
</evidence>
<dbReference type="Gene3D" id="3.40.50.10240">
    <property type="entry name" value="Thiamin pyrophosphokinase, catalytic domain"/>
    <property type="match status" value="1"/>
</dbReference>
<dbReference type="OrthoDB" id="9804377at2"/>
<dbReference type="InterPro" id="IPR053149">
    <property type="entry name" value="TPK"/>
</dbReference>
<organism evidence="7 8">
    <name type="scientific">Spiroplasma litorale</name>
    <dbReference type="NCBI Taxonomy" id="216942"/>
    <lineage>
        <taxon>Bacteria</taxon>
        <taxon>Bacillati</taxon>
        <taxon>Mycoplasmatota</taxon>
        <taxon>Mollicutes</taxon>
        <taxon>Entomoplasmatales</taxon>
        <taxon>Spiroplasmataceae</taxon>
        <taxon>Spiroplasma</taxon>
    </lineage>
</organism>
<dbReference type="InterPro" id="IPR036759">
    <property type="entry name" value="TPK_catalytic_sf"/>
</dbReference>
<protein>
    <submittedName>
        <fullName evidence="7">Thiamine pyrophosphokinase</fullName>
    </submittedName>
</protein>
<accession>A0A0K1W0L7</accession>
<dbReference type="PATRIC" id="fig|216942.3.peg.184"/>
<dbReference type="InterPro" id="IPR036371">
    <property type="entry name" value="TPK_B1-bd_sf"/>
</dbReference>
<evidence type="ECO:0000259" key="6">
    <source>
        <dbReference type="Pfam" id="PF04265"/>
    </source>
</evidence>
<dbReference type="RefSeq" id="WP_083433321.1">
    <property type="nucleotide sequence ID" value="NZ_CP012357.1"/>
</dbReference>
<keyword evidence="1" id="KW-0808">Transferase</keyword>
<dbReference type="PANTHER" id="PTHR41299:SF1">
    <property type="entry name" value="THIAMINE PYROPHOSPHOKINASE"/>
    <property type="match status" value="1"/>
</dbReference>
<dbReference type="KEGG" id="sll:SLITO_v1c01840"/>
<gene>
    <name evidence="7" type="primary">thiN</name>
    <name evidence="7" type="ORF">SLITO_v1c01840</name>
</gene>
<keyword evidence="4" id="KW-0067">ATP-binding</keyword>
<dbReference type="GO" id="GO:0009229">
    <property type="term" value="P:thiamine diphosphate biosynthetic process"/>
    <property type="evidence" value="ECO:0007669"/>
    <property type="project" value="InterPro"/>
</dbReference>
<evidence type="ECO:0000256" key="3">
    <source>
        <dbReference type="ARBA" id="ARBA00022777"/>
    </source>
</evidence>
<dbReference type="SUPFAM" id="SSF63999">
    <property type="entry name" value="Thiamin pyrophosphokinase, catalytic domain"/>
    <property type="match status" value="1"/>
</dbReference>
<dbReference type="SUPFAM" id="SSF63862">
    <property type="entry name" value="Thiamin pyrophosphokinase, substrate-binding domain"/>
    <property type="match status" value="1"/>
</dbReference>
<evidence type="ECO:0000256" key="4">
    <source>
        <dbReference type="ARBA" id="ARBA00022840"/>
    </source>
</evidence>
<sequence length="212" mass="24903">MKEWIKLKNKALIVCCENDLNLKVFEKSHYIVGVERGCLDLIHKSILIDDAISDFDSVTKKEIQHIRDNVKNFVKLNEEKDFLDGVAAIQHVINKYNINDISIVLKPTKRMDFNLSIIELVEYYNVKIINDFSLAFKLKKGRNVLEYFRYDSFKYVSLFPLKNSIITIKNMKYCVEEMLFEKHKTVGFSNELINQLNPEIITNEEVIIIFTK</sequence>
<dbReference type="EMBL" id="CP012357">
    <property type="protein sequence ID" value="AKX33849.1"/>
    <property type="molecule type" value="Genomic_DNA"/>
</dbReference>
<keyword evidence="3 7" id="KW-0418">Kinase</keyword>
<dbReference type="PANTHER" id="PTHR41299">
    <property type="entry name" value="THIAMINE PYROPHOSPHOKINASE"/>
    <property type="match status" value="1"/>
</dbReference>
<keyword evidence="8" id="KW-1185">Reference proteome</keyword>
<dbReference type="GO" id="GO:0005524">
    <property type="term" value="F:ATP binding"/>
    <property type="evidence" value="ECO:0007669"/>
    <property type="project" value="UniProtKB-KW"/>
</dbReference>
<proteinExistence type="predicted"/>
<name>A0A0K1W0L7_9MOLU</name>
<dbReference type="Pfam" id="PF04265">
    <property type="entry name" value="TPK_B1_binding"/>
    <property type="match status" value="1"/>
</dbReference>
<feature type="domain" description="Thiamin pyrophosphokinase thiamin-binding" evidence="6">
    <location>
        <begin position="151"/>
        <end position="206"/>
    </location>
</feature>
<dbReference type="GO" id="GO:0030975">
    <property type="term" value="F:thiamine binding"/>
    <property type="evidence" value="ECO:0007669"/>
    <property type="project" value="InterPro"/>
</dbReference>
<dbReference type="GO" id="GO:0004788">
    <property type="term" value="F:thiamine diphosphokinase activity"/>
    <property type="evidence" value="ECO:0007669"/>
    <property type="project" value="InterPro"/>
</dbReference>
<evidence type="ECO:0000256" key="2">
    <source>
        <dbReference type="ARBA" id="ARBA00022741"/>
    </source>
</evidence>
<dbReference type="GO" id="GO:0016301">
    <property type="term" value="F:kinase activity"/>
    <property type="evidence" value="ECO:0007669"/>
    <property type="project" value="UniProtKB-KW"/>
</dbReference>
<dbReference type="Proteomes" id="UP000067476">
    <property type="component" value="Chromosome"/>
</dbReference>
<dbReference type="Pfam" id="PF04263">
    <property type="entry name" value="TPK_catalytic"/>
    <property type="match status" value="1"/>
</dbReference>
<dbReference type="STRING" id="216942.SLITO_v1c01840"/>
<keyword evidence="2" id="KW-0547">Nucleotide-binding</keyword>
<dbReference type="AlphaFoldDB" id="A0A0K1W0L7"/>
<dbReference type="InterPro" id="IPR007373">
    <property type="entry name" value="Thiamin_PyroPKinase_B1-bd"/>
</dbReference>
<evidence type="ECO:0000313" key="7">
    <source>
        <dbReference type="EMBL" id="AKX33849.1"/>
    </source>
</evidence>